<sequence>MSPVLSRSPSEAALSGRLRRIAGIFNFERVLTLSLCLASLGFFVSAYSISLRDPDYFTRQILSSMRPTNIDPIITGTIIEADKNAMPAPQIVRARPPVAADYQIVMVFENEAILATDQELMRVKVGSRVPGLGDVLKIDPTETGGTVVASEATLRSVAQ</sequence>
<feature type="transmembrane region" description="Helical" evidence="1">
    <location>
        <begin position="30"/>
        <end position="49"/>
    </location>
</feature>
<name>A0A917DD58_9HYPH</name>
<evidence type="ECO:0000313" key="3">
    <source>
        <dbReference type="Proteomes" id="UP000613160"/>
    </source>
</evidence>
<keyword evidence="1" id="KW-0472">Membrane</keyword>
<keyword evidence="3" id="KW-1185">Reference proteome</keyword>
<protein>
    <submittedName>
        <fullName evidence="2">Uncharacterized protein</fullName>
    </submittedName>
</protein>
<dbReference type="Proteomes" id="UP000613160">
    <property type="component" value="Unassembled WGS sequence"/>
</dbReference>
<dbReference type="RefSeq" id="WP_188852802.1">
    <property type="nucleotide sequence ID" value="NZ_BMJJ01000008.1"/>
</dbReference>
<evidence type="ECO:0000313" key="2">
    <source>
        <dbReference type="EMBL" id="GGD27687.1"/>
    </source>
</evidence>
<gene>
    <name evidence="2" type="ORF">GCM10011335_33500</name>
</gene>
<dbReference type="AlphaFoldDB" id="A0A917DD58"/>
<accession>A0A917DD58</accession>
<evidence type="ECO:0000256" key="1">
    <source>
        <dbReference type="SAM" id="Phobius"/>
    </source>
</evidence>
<dbReference type="EMBL" id="BMJJ01000008">
    <property type="protein sequence ID" value="GGD27687.1"/>
    <property type="molecule type" value="Genomic_DNA"/>
</dbReference>
<reference evidence="2" key="1">
    <citation type="journal article" date="2014" name="Int. J. Syst. Evol. Microbiol.">
        <title>Complete genome sequence of Corynebacterium casei LMG S-19264T (=DSM 44701T), isolated from a smear-ripened cheese.</title>
        <authorList>
            <consortium name="US DOE Joint Genome Institute (JGI-PGF)"/>
            <person name="Walter F."/>
            <person name="Albersmeier A."/>
            <person name="Kalinowski J."/>
            <person name="Ruckert C."/>
        </authorList>
    </citation>
    <scope>NUCLEOTIDE SEQUENCE</scope>
    <source>
        <strain evidence="2">CGMCC 1.15493</strain>
    </source>
</reference>
<organism evidence="2 3">
    <name type="scientific">Aureimonas glaciei</name>
    <dbReference type="NCBI Taxonomy" id="1776957"/>
    <lineage>
        <taxon>Bacteria</taxon>
        <taxon>Pseudomonadati</taxon>
        <taxon>Pseudomonadota</taxon>
        <taxon>Alphaproteobacteria</taxon>
        <taxon>Hyphomicrobiales</taxon>
        <taxon>Aurantimonadaceae</taxon>
        <taxon>Aureimonas</taxon>
    </lineage>
</organism>
<keyword evidence="1" id="KW-1133">Transmembrane helix</keyword>
<keyword evidence="1" id="KW-0812">Transmembrane</keyword>
<comment type="caution">
    <text evidence="2">The sequence shown here is derived from an EMBL/GenBank/DDBJ whole genome shotgun (WGS) entry which is preliminary data.</text>
</comment>
<proteinExistence type="predicted"/>
<reference evidence="2" key="2">
    <citation type="submission" date="2020-09" db="EMBL/GenBank/DDBJ databases">
        <authorList>
            <person name="Sun Q."/>
            <person name="Zhou Y."/>
        </authorList>
    </citation>
    <scope>NUCLEOTIDE SEQUENCE</scope>
    <source>
        <strain evidence="2">CGMCC 1.15493</strain>
    </source>
</reference>